<proteinExistence type="predicted"/>
<evidence type="ECO:0008006" key="4">
    <source>
        <dbReference type="Google" id="ProtNLM"/>
    </source>
</evidence>
<keyword evidence="1" id="KW-0472">Membrane</keyword>
<comment type="caution">
    <text evidence="2">The sequence shown here is derived from an EMBL/GenBank/DDBJ whole genome shotgun (WGS) entry which is preliminary data.</text>
</comment>
<dbReference type="Proteomes" id="UP001050808">
    <property type="component" value="Unassembled WGS sequence"/>
</dbReference>
<feature type="transmembrane region" description="Helical" evidence="1">
    <location>
        <begin position="131"/>
        <end position="155"/>
    </location>
</feature>
<keyword evidence="1" id="KW-0812">Transmembrane</keyword>
<feature type="transmembrane region" description="Helical" evidence="1">
    <location>
        <begin position="413"/>
        <end position="440"/>
    </location>
</feature>
<feature type="transmembrane region" description="Helical" evidence="1">
    <location>
        <begin position="167"/>
        <end position="190"/>
    </location>
</feature>
<keyword evidence="1" id="KW-1133">Transmembrane helix</keyword>
<feature type="transmembrane region" description="Helical" evidence="1">
    <location>
        <begin position="78"/>
        <end position="99"/>
    </location>
</feature>
<dbReference type="RefSeq" id="WP_189967553.1">
    <property type="nucleotide sequence ID" value="NZ_BMUA01000019.1"/>
</dbReference>
<feature type="transmembrane region" description="Helical" evidence="1">
    <location>
        <begin position="446"/>
        <end position="469"/>
    </location>
</feature>
<evidence type="ECO:0000256" key="1">
    <source>
        <dbReference type="SAM" id="Phobius"/>
    </source>
</evidence>
<feature type="transmembrane region" description="Helical" evidence="1">
    <location>
        <begin position="43"/>
        <end position="66"/>
    </location>
</feature>
<name>A0ABQ3R2D6_9ACTN</name>
<gene>
    <name evidence="2" type="ORF">Sviol_81020</name>
</gene>
<sequence>MRSDSTGPARWPHVVAALCLADTRRRLNLMSGEGTEGRRRRRAAVVILSAGTAAVLGALVLLGRTLGALAPVGGLTPAGLASLTWAPAVAWTAAQLLGADLSSARSLVRPADMSVLRTLPVSRGQVVAARLVVPTAGTALALLVALGAVALPWLAVTGHGRDLLPVLAVNACGTVAVAGALRVLLVALFMVRVARVAQLPRALLAGVAGCCAGLFAAPFVRTLGATPDEAEATVTRVVADALASGRPGLWTTLHTPARLGWTAAGYLAVAVLAAAIAAVRVRATARRDAANPSAPYRIRHRTAGRPRTAPRGPTPLSLVLRLTRLRLRRGDPAVVGGLARLQRLSIACGAFCAGIAAALDSPLWQLPAPALAGLLVAAALMTTGEVIQSCGIEADRDSWDLLRQSPLPSGAWPAAKAVACALAVLAVTAPLFLGVAALGGVSGAEWGVAVLLLPVVALATGGASVLTWYAVPRTEGFDAGRVSRPPTADLVEGVFAALLTLPATAGLALVGSLTDGLANSLLGCALLGAVLAVFALGLRRLSGTDLPGPRPPLAHRPSGEPQ</sequence>
<feature type="transmembrane region" description="Helical" evidence="1">
    <location>
        <begin position="517"/>
        <end position="538"/>
    </location>
</feature>
<dbReference type="EMBL" id="BNDY01000021">
    <property type="protein sequence ID" value="GHI43694.1"/>
    <property type="molecule type" value="Genomic_DNA"/>
</dbReference>
<feature type="transmembrane region" description="Helical" evidence="1">
    <location>
        <begin position="202"/>
        <end position="220"/>
    </location>
</feature>
<feature type="transmembrane region" description="Helical" evidence="1">
    <location>
        <begin position="490"/>
        <end position="511"/>
    </location>
</feature>
<protein>
    <recommendedName>
        <fullName evidence="4">ABC-2 type transport system permease protein</fullName>
    </recommendedName>
</protein>
<reference evidence="2" key="1">
    <citation type="submission" date="2024-05" db="EMBL/GenBank/DDBJ databases">
        <title>Whole genome shotgun sequence of Streptomyces violascens NBRC 12920.</title>
        <authorList>
            <person name="Komaki H."/>
            <person name="Tamura T."/>
        </authorList>
    </citation>
    <scope>NUCLEOTIDE SEQUENCE</scope>
    <source>
        <strain evidence="2">NBRC 12920</strain>
    </source>
</reference>
<evidence type="ECO:0000313" key="3">
    <source>
        <dbReference type="Proteomes" id="UP001050808"/>
    </source>
</evidence>
<keyword evidence="3" id="KW-1185">Reference proteome</keyword>
<feature type="transmembrane region" description="Helical" evidence="1">
    <location>
        <begin position="259"/>
        <end position="279"/>
    </location>
</feature>
<accession>A0ABQ3R2D6</accession>
<organism evidence="2 3">
    <name type="scientific">Streptomyces violascens</name>
    <dbReference type="NCBI Taxonomy" id="67381"/>
    <lineage>
        <taxon>Bacteria</taxon>
        <taxon>Bacillati</taxon>
        <taxon>Actinomycetota</taxon>
        <taxon>Actinomycetes</taxon>
        <taxon>Kitasatosporales</taxon>
        <taxon>Streptomycetaceae</taxon>
        <taxon>Streptomyces</taxon>
    </lineage>
</organism>
<evidence type="ECO:0000313" key="2">
    <source>
        <dbReference type="EMBL" id="GHI43694.1"/>
    </source>
</evidence>